<dbReference type="InterPro" id="IPR003838">
    <property type="entry name" value="ABC3_permease_C"/>
</dbReference>
<feature type="transmembrane region" description="Helical" evidence="6">
    <location>
        <begin position="418"/>
        <end position="441"/>
    </location>
</feature>
<dbReference type="EMBL" id="QFLI01000005">
    <property type="protein sequence ID" value="PXY00877.1"/>
    <property type="molecule type" value="Genomic_DNA"/>
</dbReference>
<gene>
    <name evidence="9" type="ORF">DF185_13345</name>
</gene>
<accession>A0A2V3ZZA2</accession>
<keyword evidence="4 6" id="KW-1133">Transmembrane helix</keyword>
<dbReference type="InterPro" id="IPR050250">
    <property type="entry name" value="Macrolide_Exporter_MacB"/>
</dbReference>
<evidence type="ECO:0000259" key="7">
    <source>
        <dbReference type="Pfam" id="PF02687"/>
    </source>
</evidence>
<dbReference type="GO" id="GO:0022857">
    <property type="term" value="F:transmembrane transporter activity"/>
    <property type="evidence" value="ECO:0007669"/>
    <property type="project" value="TreeGrafter"/>
</dbReference>
<keyword evidence="3 6" id="KW-0812">Transmembrane</keyword>
<evidence type="ECO:0000256" key="1">
    <source>
        <dbReference type="ARBA" id="ARBA00004651"/>
    </source>
</evidence>
<protein>
    <recommendedName>
        <fullName evidence="11">ABC transporter permease</fullName>
    </recommendedName>
</protein>
<evidence type="ECO:0000313" key="10">
    <source>
        <dbReference type="Proteomes" id="UP000248079"/>
    </source>
</evidence>
<keyword evidence="10" id="KW-1185">Reference proteome</keyword>
<keyword evidence="5 6" id="KW-0472">Membrane</keyword>
<evidence type="ECO:0000256" key="6">
    <source>
        <dbReference type="SAM" id="Phobius"/>
    </source>
</evidence>
<evidence type="ECO:0000256" key="5">
    <source>
        <dbReference type="ARBA" id="ARBA00023136"/>
    </source>
</evidence>
<evidence type="ECO:0000256" key="4">
    <source>
        <dbReference type="ARBA" id="ARBA00022989"/>
    </source>
</evidence>
<feature type="transmembrane region" description="Helical" evidence="6">
    <location>
        <begin position="755"/>
        <end position="775"/>
    </location>
</feature>
<dbReference type="PANTHER" id="PTHR30572:SF18">
    <property type="entry name" value="ABC-TYPE MACROLIDE FAMILY EXPORT SYSTEM PERMEASE COMPONENT 2"/>
    <property type="match status" value="1"/>
</dbReference>
<feature type="transmembrane region" description="Helical" evidence="6">
    <location>
        <begin position="672"/>
        <end position="693"/>
    </location>
</feature>
<feature type="transmembrane region" description="Helical" evidence="6">
    <location>
        <begin position="20"/>
        <end position="40"/>
    </location>
</feature>
<evidence type="ECO:0000259" key="8">
    <source>
        <dbReference type="Pfam" id="PF12704"/>
    </source>
</evidence>
<keyword evidence="2" id="KW-1003">Cell membrane</keyword>
<evidence type="ECO:0000256" key="3">
    <source>
        <dbReference type="ARBA" id="ARBA00022692"/>
    </source>
</evidence>
<dbReference type="OrthoDB" id="973461at2"/>
<feature type="domain" description="ABC3 transporter permease C-terminal" evidence="7">
    <location>
        <begin position="288"/>
        <end position="402"/>
    </location>
</feature>
<sequence>MHYSFKIILRLILKKPVLSIINFTGFTIGILASLLIYLWVYDQSTFEKFHSDYNRIYRVLTLSKQGEDIIKSAASYQPIAETIKKDYPQIEAATYLYGSSEDSPLQFENGKKIEARKYFTNTDFFNIFDGFEFLEGNAENAFKHKSNIVLSEKVAHKLFGNSPALGKKIVSDKYSENIYTVSAVLKIPRNTHIDFGYLLSEDNLSLHHTTNSWRDSYWIRTYIKLSTNAEINDLFLSRISNHISRYSNRTDKLMFQPISEVHLHSDYTTNMLDNKISNYKYVVIFSGLALLILIMVILNFTILSTVNYSEQAKEIGIQKVNGAKRHSLLLQFMMNSFLQTFVAAFFAIALAFVLLPKFNELTGQQLQINLSMQLITYLFLLIVFTAIAAGLYPSIYLSKLNPVQILKAKNYSGGNIGLMNLLIVIQFAIAIFSISVSGVFMKQFHFITTKDLGINHSNMLVVPTGLWYDSNSFKNELLQNPNILSASASTYAPMYGGFRSNFVVDNNGVKDSIHAVILHVDDEFARNYDLKLTKGKFLNMNYSTYWEEMKKKSDDHTFSFPVVINESAEKLFGFEDPIGQRIGNNEIVGVVKDFHFKSLHHRIEPLVLMNSPENIMTMNIRISNHKRKESIAFIRDTYKKHREGREFSFQFFDDLLEAEYRNENHLKNTTKAFTILSIIISILGMLGIVGFVVRQKTKEIGIRKANGAKTYEIIQMLNLKFLKWVIIAFILACPVAWYVMNIWLQNFAYKTELNWWVFALSGIIAIGIAVLTVTWQSWRTAKKNPVESLRYE</sequence>
<dbReference type="AlphaFoldDB" id="A0A2V3ZZA2"/>
<dbReference type="GO" id="GO:0005886">
    <property type="term" value="C:plasma membrane"/>
    <property type="evidence" value="ECO:0007669"/>
    <property type="project" value="UniProtKB-SubCell"/>
</dbReference>
<organism evidence="9 10">
    <name type="scientific">Marinifilum breve</name>
    <dbReference type="NCBI Taxonomy" id="2184082"/>
    <lineage>
        <taxon>Bacteria</taxon>
        <taxon>Pseudomonadati</taxon>
        <taxon>Bacteroidota</taxon>
        <taxon>Bacteroidia</taxon>
        <taxon>Marinilabiliales</taxon>
        <taxon>Marinifilaceae</taxon>
    </lineage>
</organism>
<dbReference type="Pfam" id="PF02687">
    <property type="entry name" value="FtsX"/>
    <property type="match status" value="2"/>
</dbReference>
<comment type="caution">
    <text evidence="9">The sequence shown here is derived from an EMBL/GenBank/DDBJ whole genome shotgun (WGS) entry which is preliminary data.</text>
</comment>
<feature type="transmembrane region" description="Helical" evidence="6">
    <location>
        <begin position="374"/>
        <end position="397"/>
    </location>
</feature>
<evidence type="ECO:0008006" key="11">
    <source>
        <dbReference type="Google" id="ProtNLM"/>
    </source>
</evidence>
<name>A0A2V3ZZA2_9BACT</name>
<feature type="transmembrane region" description="Helical" evidence="6">
    <location>
        <begin position="281"/>
        <end position="308"/>
    </location>
</feature>
<proteinExistence type="predicted"/>
<comment type="subcellular location">
    <subcellularLocation>
        <location evidence="1">Cell membrane</location>
        <topology evidence="1">Multi-pass membrane protein</topology>
    </subcellularLocation>
</comment>
<dbReference type="InterPro" id="IPR025857">
    <property type="entry name" value="MacB_PCD"/>
</dbReference>
<feature type="transmembrane region" description="Helical" evidence="6">
    <location>
        <begin position="328"/>
        <end position="354"/>
    </location>
</feature>
<evidence type="ECO:0000313" key="9">
    <source>
        <dbReference type="EMBL" id="PXY00877.1"/>
    </source>
</evidence>
<evidence type="ECO:0000256" key="2">
    <source>
        <dbReference type="ARBA" id="ARBA00022475"/>
    </source>
</evidence>
<feature type="transmembrane region" description="Helical" evidence="6">
    <location>
        <begin position="721"/>
        <end position="743"/>
    </location>
</feature>
<dbReference type="PANTHER" id="PTHR30572">
    <property type="entry name" value="MEMBRANE COMPONENT OF TRANSPORTER-RELATED"/>
    <property type="match status" value="1"/>
</dbReference>
<dbReference type="RefSeq" id="WP_110361243.1">
    <property type="nucleotide sequence ID" value="NZ_QFLI01000005.1"/>
</dbReference>
<feature type="domain" description="MacB-like periplasmic core" evidence="8">
    <location>
        <begin position="19"/>
        <end position="231"/>
    </location>
</feature>
<feature type="domain" description="ABC3 transporter permease C-terminal" evidence="7">
    <location>
        <begin position="672"/>
        <end position="785"/>
    </location>
</feature>
<dbReference type="Pfam" id="PF12704">
    <property type="entry name" value="MacB_PCD"/>
    <property type="match status" value="1"/>
</dbReference>
<reference evidence="9 10" key="1">
    <citation type="submission" date="2018-05" db="EMBL/GenBank/DDBJ databases">
        <title>Marinifilum breve JC075T sp. nov., a marine bacterium isolated from Yongle Blue Hole in the South China Sea.</title>
        <authorList>
            <person name="Fu T."/>
        </authorList>
    </citation>
    <scope>NUCLEOTIDE SEQUENCE [LARGE SCALE GENOMIC DNA]</scope>
    <source>
        <strain evidence="9 10">JC075</strain>
    </source>
</reference>
<dbReference type="Proteomes" id="UP000248079">
    <property type="component" value="Unassembled WGS sequence"/>
</dbReference>